<dbReference type="VEuPathDB" id="TriTrypDB:Tb10.v4.0099"/>
<feature type="region of interest" description="Disordered" evidence="1">
    <location>
        <begin position="172"/>
        <end position="193"/>
    </location>
</feature>
<dbReference type="EMBL" id="CT009752">
    <property type="protein sequence ID" value="CAJ16810.1"/>
    <property type="molecule type" value="Genomic_DNA"/>
</dbReference>
<accession>Q4FKM5</accession>
<gene>
    <name evidence="2" type="ORF">Tb10.v4.0099</name>
</gene>
<proteinExistence type="predicted"/>
<organism evidence="2">
    <name type="scientific">Trypanosoma brucei brucei (strain 927/4 GUTat10.1)</name>
    <dbReference type="NCBI Taxonomy" id="185431"/>
    <lineage>
        <taxon>Eukaryota</taxon>
        <taxon>Discoba</taxon>
        <taxon>Euglenozoa</taxon>
        <taxon>Kinetoplastea</taxon>
        <taxon>Metakinetoplastina</taxon>
        <taxon>Trypanosomatida</taxon>
        <taxon>Trypanosomatidae</taxon>
        <taxon>Trypanosoma</taxon>
    </lineage>
</organism>
<feature type="compositionally biased region" description="Basic and acidic residues" evidence="1">
    <location>
        <begin position="174"/>
        <end position="193"/>
    </location>
</feature>
<sequence length="193" mass="21059">MVRTDKCPPTQHGTDSFSKTCASLIKLTFSGGAISMKKTTNENILNAKTLGIITSGKSHQLTAGAALHTATTQVQGTTVPLTPIKLTATDLIKENGFEEAKTNQEIRAALNPSEDVKTKYSSGMPQTSKPAFDRLVKLYKELEDKLEKIKQDTNQDAAIRRLYKPLISCSRGPEAQKKVETTSVCEDKEQNAC</sequence>
<dbReference type="AlphaFoldDB" id="Q4FKM5"/>
<evidence type="ECO:0000313" key="2">
    <source>
        <dbReference type="EMBL" id="CAJ16810.1"/>
    </source>
</evidence>
<evidence type="ECO:0000256" key="1">
    <source>
        <dbReference type="SAM" id="MobiDB-lite"/>
    </source>
</evidence>
<protein>
    <submittedName>
        <fullName evidence="2">Uncharacterized protein</fullName>
    </submittedName>
</protein>
<name>Q4FKM5_TRYB2</name>
<reference evidence="2" key="1">
    <citation type="submission" date="2005-06" db="EMBL/GenBank/DDBJ databases">
        <authorList>
            <person name="Lennard N."/>
            <person name="Barron A."/>
            <person name="Clark L."/>
            <person name="Corton C."/>
            <person name="Harris B."/>
            <person name="Line A."/>
            <person name="Berriman M."/>
            <person name="Hertz-Fowler C."/>
            <person name="Renauld H."/>
            <person name="Bohme U."/>
            <person name="Arrowsmith C."/>
            <person name="Cronin C."/>
            <person name="Davies R."/>
            <person name="Doggett J."/>
            <person name="Fraser A."/>
            <person name="Johnson D."/>
            <person name="Larke N."/>
            <person name="Leech V."/>
            <person name="Lord A."/>
            <person name="MacLeod A."/>
            <person name="Norbertczak H."/>
            <person name="Ormand D."/>
            <person name="Quail M."/>
            <person name="Rabbinowitsch E."/>
            <person name="Rajandream M."/>
            <person name="Reitter C."/>
            <person name="Sharp S."/>
            <person name="Woodward J."/>
            <person name="Hall N."/>
            <person name="Melville S.and.Barrell.B."/>
        </authorList>
    </citation>
    <scope>NUCLEOTIDE SEQUENCE</scope>
    <source>
        <strain evidence="2">927/4 GUTat10.1</strain>
    </source>
</reference>